<evidence type="ECO:0000259" key="5">
    <source>
        <dbReference type="Pfam" id="PF20434"/>
    </source>
</evidence>
<dbReference type="InterPro" id="IPR049492">
    <property type="entry name" value="BD-FAE-like_dom"/>
</dbReference>
<dbReference type="InterPro" id="IPR029058">
    <property type="entry name" value="AB_hydrolase_fold"/>
</dbReference>
<accession>A0AAE2VDV1</accession>
<gene>
    <name evidence="6" type="ORF">JIN83_08740</name>
</gene>
<dbReference type="InterPro" id="IPR050300">
    <property type="entry name" value="GDXG_lipolytic_enzyme"/>
</dbReference>
<comment type="caution">
    <text evidence="6">The sequence shown here is derived from an EMBL/GenBank/DDBJ whole genome shotgun (WGS) entry which is preliminary data.</text>
</comment>
<feature type="domain" description="Dienelactone hydrolase" evidence="4">
    <location>
        <begin position="204"/>
        <end position="268"/>
    </location>
</feature>
<comment type="similarity">
    <text evidence="1">Belongs to the 'GDXG' lipolytic enzyme family.</text>
</comment>
<dbReference type="RefSeq" id="WP_309489657.1">
    <property type="nucleotide sequence ID" value="NZ_JAENIG010000005.1"/>
</dbReference>
<dbReference type="Pfam" id="PF01738">
    <property type="entry name" value="DLH"/>
    <property type="match status" value="1"/>
</dbReference>
<keyword evidence="7" id="KW-1185">Reference proteome</keyword>
<evidence type="ECO:0000256" key="1">
    <source>
        <dbReference type="ARBA" id="ARBA00010515"/>
    </source>
</evidence>
<dbReference type="AlphaFoldDB" id="A0AAE2VDV1"/>
<dbReference type="PANTHER" id="PTHR48081:SF30">
    <property type="entry name" value="ACETYL-HYDROLASE LIPR-RELATED"/>
    <property type="match status" value="1"/>
</dbReference>
<dbReference type="GO" id="GO:0004806">
    <property type="term" value="F:triacylglycerol lipase activity"/>
    <property type="evidence" value="ECO:0007669"/>
    <property type="project" value="TreeGrafter"/>
</dbReference>
<feature type="domain" description="BD-FAE-like" evidence="5">
    <location>
        <begin position="51"/>
        <end position="169"/>
    </location>
</feature>
<evidence type="ECO:0000256" key="2">
    <source>
        <dbReference type="ARBA" id="ARBA00022801"/>
    </source>
</evidence>
<keyword evidence="2 6" id="KW-0378">Hydrolase</keyword>
<reference evidence="6" key="1">
    <citation type="submission" date="2021-01" db="EMBL/GenBank/DDBJ databases">
        <title>Modified the classification status of verrucomicrobia.</title>
        <authorList>
            <person name="Feng X."/>
        </authorList>
    </citation>
    <scope>NUCLEOTIDE SEQUENCE</scope>
    <source>
        <strain evidence="6">5K15</strain>
    </source>
</reference>
<dbReference type="SUPFAM" id="SSF53474">
    <property type="entry name" value="alpha/beta-Hydrolases"/>
    <property type="match status" value="1"/>
</dbReference>
<dbReference type="Proteomes" id="UP000634206">
    <property type="component" value="Unassembled WGS sequence"/>
</dbReference>
<evidence type="ECO:0000259" key="4">
    <source>
        <dbReference type="Pfam" id="PF01738"/>
    </source>
</evidence>
<protein>
    <submittedName>
        <fullName evidence="6">Alpha/beta hydrolase</fullName>
    </submittedName>
</protein>
<dbReference type="Gene3D" id="3.40.50.1820">
    <property type="entry name" value="alpha/beta hydrolase"/>
    <property type="match status" value="1"/>
</dbReference>
<dbReference type="EMBL" id="JAENIG010000005">
    <property type="protein sequence ID" value="MBK1855044.1"/>
    <property type="molecule type" value="Genomic_DNA"/>
</dbReference>
<organism evidence="6 7">
    <name type="scientific">Oceaniferula flava</name>
    <dbReference type="NCBI Taxonomy" id="2800421"/>
    <lineage>
        <taxon>Bacteria</taxon>
        <taxon>Pseudomonadati</taxon>
        <taxon>Verrucomicrobiota</taxon>
        <taxon>Verrucomicrobiia</taxon>
        <taxon>Verrucomicrobiales</taxon>
        <taxon>Verrucomicrobiaceae</taxon>
        <taxon>Oceaniferula</taxon>
    </lineage>
</organism>
<proteinExistence type="inferred from homology"/>
<evidence type="ECO:0000313" key="7">
    <source>
        <dbReference type="Proteomes" id="UP000634206"/>
    </source>
</evidence>
<dbReference type="PANTHER" id="PTHR48081">
    <property type="entry name" value="AB HYDROLASE SUPERFAMILY PROTEIN C4A8.06C"/>
    <property type="match status" value="1"/>
</dbReference>
<sequence length="857" mass="91728">MKRNCVILLSAWLCASLSTYAFDVAGFTADQTLAYKQTVNGSGEAVTLHLEVFTPPDHQPADSRPVIVFFHGGGWSSGSTTQFHPHCKYLASRGMVAISAEYRLTGVHGTTPQESVTDGKSAIRWVRNNASTLGIDPNKVIAGGGSAGGHIAAAAGTLTNYDEAAENSSTSSKPNALVLFNPVFDNGPTGYGYNKVQAYWEDFSPLHNIDETAPPTTVFLGTRDEYIPVDTTKGYQALMRAKGLRCDLHLYEDQVHGFFNYGRDGYENNIFRMDEFLVSLGYLTHPHADPDPVSEWVKIFGDTSFSGMSATTSSPVTTDADGDGIAAHFTDVSLADGQFIRMTGSVTFDTPLSGSNFRIGLFEGDNPVTEDDGNGYVGIWAEAPATAATKIAAGDGTGTNHPFETATSLILGPVPAADAMVPTNTPIEFTLMIARNGNNLDISTNFTDHGTYDQSQNLVNQTVAKYNYNCVAFLMTGNLNATQASYSNIEISGGSVLLTTKSDEPAISKVITYVDAQAGVDGNTRESGKLQSDTSWVGIDSSLTNNTQWAERGTGLDNYFQAMPDGDPSGIPQLTTTISGLTDGETYRIWAFFRDNTGDDSSSYQNWVLAAGLTESLETTYWAPNQPQATHNGAPPILGSEGTGTITTSGVSEVFSSDFRGTTPITLVNEGLTSENRLYAVYLGEVALSGDTEIDIYVDMLINGNSSSTRTYYTGVGYELVSNTTFNDYLSNPEFNIDPDERDFELDPDNDGLSNGLEAWFGTHPGKFNVGLTVLTTDGTTTTTIHPQSETPPSDVSSFYEWSLDLVNWYSGDGVDGPIGGLTATIVPSTTGTTTTVTVTVSEEAARIFLRAGVTSN</sequence>
<keyword evidence="3" id="KW-0732">Signal</keyword>
<evidence type="ECO:0000313" key="6">
    <source>
        <dbReference type="EMBL" id="MBK1855044.1"/>
    </source>
</evidence>
<feature type="signal peptide" evidence="3">
    <location>
        <begin position="1"/>
        <end position="21"/>
    </location>
</feature>
<feature type="chain" id="PRO_5042232032" evidence="3">
    <location>
        <begin position="22"/>
        <end position="857"/>
    </location>
</feature>
<name>A0AAE2VDV1_9BACT</name>
<dbReference type="Pfam" id="PF20434">
    <property type="entry name" value="BD-FAE"/>
    <property type="match status" value="1"/>
</dbReference>
<dbReference type="InterPro" id="IPR002925">
    <property type="entry name" value="Dienelactn_hydro"/>
</dbReference>
<evidence type="ECO:0000256" key="3">
    <source>
        <dbReference type="SAM" id="SignalP"/>
    </source>
</evidence>